<dbReference type="PANTHER" id="PTHR43117:SF4">
    <property type="entry name" value="OSMOPROTECTANT IMPORT ATP-BINDING PROTEIN OSMV"/>
    <property type="match status" value="1"/>
</dbReference>
<comment type="caution">
    <text evidence="12">The sequence shown here is derived from an EMBL/GenBank/DDBJ whole genome shotgun (WGS) entry which is preliminary data.</text>
</comment>
<keyword evidence="2" id="KW-0813">Transport</keyword>
<feature type="domain" description="CBS" evidence="11">
    <location>
        <begin position="292"/>
        <end position="348"/>
    </location>
</feature>
<dbReference type="PROSITE" id="PS51371">
    <property type="entry name" value="CBS"/>
    <property type="match status" value="1"/>
</dbReference>
<dbReference type="GO" id="GO:0016887">
    <property type="term" value="F:ATP hydrolysis activity"/>
    <property type="evidence" value="ECO:0007669"/>
    <property type="project" value="InterPro"/>
</dbReference>
<protein>
    <recommendedName>
        <fullName evidence="8">Carnitine transport ATP-binding protein OpuCA</fullName>
        <ecNumber evidence="7">7.6.2.9</ecNumber>
    </recommendedName>
</protein>
<keyword evidence="4 12" id="KW-0067">ATP-binding</keyword>
<feature type="domain" description="ABC transporter" evidence="10">
    <location>
        <begin position="2"/>
        <end position="237"/>
    </location>
</feature>
<evidence type="ECO:0000313" key="12">
    <source>
        <dbReference type="EMBL" id="KGX91505.1"/>
    </source>
</evidence>
<evidence type="ECO:0000256" key="4">
    <source>
        <dbReference type="ARBA" id="ARBA00022840"/>
    </source>
</evidence>
<evidence type="ECO:0000256" key="3">
    <source>
        <dbReference type="ARBA" id="ARBA00022741"/>
    </source>
</evidence>
<accession>A0A0A5GK55</accession>
<dbReference type="EC" id="7.6.2.9" evidence="7"/>
<dbReference type="Gene3D" id="3.40.50.300">
    <property type="entry name" value="P-loop containing nucleotide triphosphate hydrolases"/>
    <property type="match status" value="1"/>
</dbReference>
<evidence type="ECO:0000256" key="1">
    <source>
        <dbReference type="ARBA" id="ARBA00005417"/>
    </source>
</evidence>
<dbReference type="InterPro" id="IPR027417">
    <property type="entry name" value="P-loop_NTPase"/>
</dbReference>
<dbReference type="SUPFAM" id="SSF52540">
    <property type="entry name" value="P-loop containing nucleoside triphosphate hydrolases"/>
    <property type="match status" value="1"/>
</dbReference>
<dbReference type="RefSeq" id="WP_027445686.1">
    <property type="nucleotide sequence ID" value="NZ_AULJ01000013.1"/>
</dbReference>
<reference evidence="12 13" key="1">
    <citation type="submission" date="2013-08" db="EMBL/GenBank/DDBJ databases">
        <authorList>
            <person name="Huang J."/>
            <person name="Wang G."/>
        </authorList>
    </citation>
    <scope>NUCLEOTIDE SEQUENCE [LARGE SCALE GENOMIC DNA]</scope>
    <source>
        <strain evidence="12 13">BH030004</strain>
    </source>
</reference>
<dbReference type="FunFam" id="3.40.50.300:FF:000425">
    <property type="entry name" value="Probable ABC transporter, ATP-binding subunit"/>
    <property type="match status" value="1"/>
</dbReference>
<organism evidence="12 13">
    <name type="scientific">Pontibacillus marinus BH030004 = DSM 16465</name>
    <dbReference type="NCBI Taxonomy" id="1385511"/>
    <lineage>
        <taxon>Bacteria</taxon>
        <taxon>Bacillati</taxon>
        <taxon>Bacillota</taxon>
        <taxon>Bacilli</taxon>
        <taxon>Bacillales</taxon>
        <taxon>Bacillaceae</taxon>
        <taxon>Pontibacillus</taxon>
    </lineage>
</organism>
<keyword evidence="13" id="KW-1185">Reference proteome</keyword>
<dbReference type="EMBL" id="AVPF01000002">
    <property type="protein sequence ID" value="KGX91505.1"/>
    <property type="molecule type" value="Genomic_DNA"/>
</dbReference>
<dbReference type="SUPFAM" id="SSF54631">
    <property type="entry name" value="CBS-domain pair"/>
    <property type="match status" value="1"/>
</dbReference>
<sequence length="355" mass="40071">MIEFQSVSKTFPDGTEAVKDIDLTVNKGELLTLIGPSGCGKTTSMKMINRLIEPTSGNIIINDKDIREYKIDELRWNIGYVLQEIALFPHMTIEENIAIVPEMKKWKKNKLSKRIEELMDMVGLEPGTYKKRKPSELSGGQQQRVGVIRALAADPDIILMDEPFSALDPISREQLQQDIQQLQQEIQKTIVFVTHDIDEALALGDRVCLMKDGKIEQLSTPQELILNPQTDFVKSFVGERKSPWQTAVDVMADRSQSNAIQESEVNTLNSEDSTLYMIVDSKNDYKGAIQNGKKLDLRALPNGMHLRKATEEFEAQGVSVLPVVKENKFIGTLSYKDIVQYLQKQTTMENGVIQQ</sequence>
<keyword evidence="3" id="KW-0547">Nucleotide-binding</keyword>
<dbReference type="InterPro" id="IPR017871">
    <property type="entry name" value="ABC_transporter-like_CS"/>
</dbReference>
<dbReference type="Pfam" id="PF00005">
    <property type="entry name" value="ABC_tran"/>
    <property type="match status" value="1"/>
</dbReference>
<dbReference type="Pfam" id="PF00571">
    <property type="entry name" value="CBS"/>
    <property type="match status" value="1"/>
</dbReference>
<name>A0A0A5GK55_9BACI</name>
<evidence type="ECO:0000259" key="11">
    <source>
        <dbReference type="PROSITE" id="PS51371"/>
    </source>
</evidence>
<dbReference type="OrthoDB" id="9802264at2"/>
<dbReference type="eggNOG" id="COG1125">
    <property type="taxonomic scope" value="Bacteria"/>
</dbReference>
<dbReference type="InterPro" id="IPR003593">
    <property type="entry name" value="AAA+_ATPase"/>
</dbReference>
<dbReference type="AlphaFoldDB" id="A0A0A5GK55"/>
<evidence type="ECO:0000313" key="13">
    <source>
        <dbReference type="Proteomes" id="UP000030403"/>
    </source>
</evidence>
<evidence type="ECO:0000256" key="6">
    <source>
        <dbReference type="ARBA" id="ARBA00063934"/>
    </source>
</evidence>
<dbReference type="InterPro" id="IPR003439">
    <property type="entry name" value="ABC_transporter-like_ATP-bd"/>
</dbReference>
<proteinExistence type="inferred from homology"/>
<evidence type="ECO:0000259" key="10">
    <source>
        <dbReference type="PROSITE" id="PS50893"/>
    </source>
</evidence>
<evidence type="ECO:0000256" key="5">
    <source>
        <dbReference type="ARBA" id="ARBA00052482"/>
    </source>
</evidence>
<comment type="subunit">
    <text evidence="6">The complex is composed of two ATP-binding proteins (OpuCA), two transmembrane proteins (OpuCB and OpuCD) and a solute-binding protein (OpuCC).</text>
</comment>
<comment type="catalytic activity">
    <reaction evidence="5">
        <text>a quaternary ammonium(out) + ATP + H2O = a quaternary ammonium(in) + ADP + phosphate + H(+)</text>
        <dbReference type="Rhea" id="RHEA:11036"/>
        <dbReference type="ChEBI" id="CHEBI:15377"/>
        <dbReference type="ChEBI" id="CHEBI:15378"/>
        <dbReference type="ChEBI" id="CHEBI:30616"/>
        <dbReference type="ChEBI" id="CHEBI:35267"/>
        <dbReference type="ChEBI" id="CHEBI:43474"/>
        <dbReference type="ChEBI" id="CHEBI:456216"/>
        <dbReference type="EC" id="7.6.2.9"/>
    </reaction>
</comment>
<gene>
    <name evidence="12" type="ORF">N783_08090</name>
</gene>
<dbReference type="InterPro" id="IPR046342">
    <property type="entry name" value="CBS_dom_sf"/>
</dbReference>
<dbReference type="PANTHER" id="PTHR43117">
    <property type="entry name" value="OSMOPROTECTANT IMPORT ATP-BINDING PROTEIN OSMV"/>
    <property type="match status" value="1"/>
</dbReference>
<evidence type="ECO:0000256" key="9">
    <source>
        <dbReference type="PROSITE-ProRule" id="PRU00703"/>
    </source>
</evidence>
<dbReference type="InterPro" id="IPR000644">
    <property type="entry name" value="CBS_dom"/>
</dbReference>
<evidence type="ECO:0000256" key="8">
    <source>
        <dbReference type="ARBA" id="ARBA00070305"/>
    </source>
</evidence>
<dbReference type="PROSITE" id="PS00211">
    <property type="entry name" value="ABC_TRANSPORTER_1"/>
    <property type="match status" value="1"/>
</dbReference>
<comment type="similarity">
    <text evidence="1">Belongs to the ABC transporter superfamily.</text>
</comment>
<dbReference type="Proteomes" id="UP000030403">
    <property type="component" value="Unassembled WGS sequence"/>
</dbReference>
<dbReference type="GO" id="GO:0005524">
    <property type="term" value="F:ATP binding"/>
    <property type="evidence" value="ECO:0007669"/>
    <property type="project" value="UniProtKB-KW"/>
</dbReference>
<evidence type="ECO:0000256" key="2">
    <source>
        <dbReference type="ARBA" id="ARBA00022448"/>
    </source>
</evidence>
<dbReference type="STRING" id="1385511.GCA_000425225_01338"/>
<evidence type="ECO:0000256" key="7">
    <source>
        <dbReference type="ARBA" id="ARBA00066388"/>
    </source>
</evidence>
<dbReference type="PROSITE" id="PS50893">
    <property type="entry name" value="ABC_TRANSPORTER_2"/>
    <property type="match status" value="1"/>
</dbReference>
<dbReference type="SMART" id="SM00382">
    <property type="entry name" value="AAA"/>
    <property type="match status" value="1"/>
</dbReference>
<dbReference type="GO" id="GO:0015418">
    <property type="term" value="F:ABC-type quaternary ammonium compound transporting activity"/>
    <property type="evidence" value="ECO:0007669"/>
    <property type="project" value="UniProtKB-EC"/>
</dbReference>
<keyword evidence="9" id="KW-0129">CBS domain</keyword>